<dbReference type="PANTHER" id="PTHR23122">
    <property type="entry name" value="MEMBRANE-ASSOCIATED GUANYLATE KINASE MAGUK"/>
    <property type="match status" value="1"/>
</dbReference>
<dbReference type="PROSITE" id="PS50002">
    <property type="entry name" value="SH3"/>
    <property type="match status" value="1"/>
</dbReference>
<comment type="similarity">
    <text evidence="1">Belongs to the MAGUK family.</text>
</comment>
<evidence type="ECO:0000259" key="6">
    <source>
        <dbReference type="PROSITE" id="PS50052"/>
    </source>
</evidence>
<dbReference type="InterPro" id="IPR050716">
    <property type="entry name" value="MAGUK"/>
</dbReference>
<dbReference type="InterPro" id="IPR020590">
    <property type="entry name" value="Guanylate_kinase_CS"/>
</dbReference>
<evidence type="ECO:0000256" key="4">
    <source>
        <dbReference type="SAM" id="MobiDB-lite"/>
    </source>
</evidence>
<gene>
    <name evidence="7" type="ORF">MSPICULIGERA_LOCUS23255</name>
</gene>
<dbReference type="Gene3D" id="2.30.30.40">
    <property type="entry name" value="SH3 Domains"/>
    <property type="match status" value="1"/>
</dbReference>
<keyword evidence="2 3" id="KW-0728">SH3 domain</keyword>
<dbReference type="SMART" id="SM00072">
    <property type="entry name" value="GuKc"/>
    <property type="match status" value="1"/>
</dbReference>
<evidence type="ECO:0000256" key="2">
    <source>
        <dbReference type="ARBA" id="ARBA00022443"/>
    </source>
</evidence>
<evidence type="ECO:0000256" key="3">
    <source>
        <dbReference type="PROSITE-ProRule" id="PRU00192"/>
    </source>
</evidence>
<dbReference type="InterPro" id="IPR001452">
    <property type="entry name" value="SH3_domain"/>
</dbReference>
<dbReference type="PROSITE" id="PS00856">
    <property type="entry name" value="GUANYLATE_KINASE_1"/>
    <property type="match status" value="1"/>
</dbReference>
<feature type="domain" description="SH3" evidence="5">
    <location>
        <begin position="222"/>
        <end position="290"/>
    </location>
</feature>
<evidence type="ECO:0000313" key="7">
    <source>
        <dbReference type="EMBL" id="CAJ0585226.1"/>
    </source>
</evidence>
<feature type="region of interest" description="Disordered" evidence="4">
    <location>
        <begin position="39"/>
        <end position="102"/>
    </location>
</feature>
<dbReference type="PROSITE" id="PS50052">
    <property type="entry name" value="GUANYLATE_KINASE_2"/>
    <property type="match status" value="1"/>
</dbReference>
<dbReference type="SUPFAM" id="SSF50156">
    <property type="entry name" value="PDZ domain-like"/>
    <property type="match status" value="1"/>
</dbReference>
<name>A0AA36DDG1_9BILA</name>
<feature type="compositionally biased region" description="Basic residues" evidence="4">
    <location>
        <begin position="57"/>
        <end position="67"/>
    </location>
</feature>
<dbReference type="SUPFAM" id="SSF52540">
    <property type="entry name" value="P-loop containing nucleoside triphosphate hydrolases"/>
    <property type="match status" value="1"/>
</dbReference>
<dbReference type="Gene3D" id="2.30.42.10">
    <property type="match status" value="1"/>
</dbReference>
<dbReference type="Pfam" id="PF00625">
    <property type="entry name" value="Guanylate_kin"/>
    <property type="match status" value="1"/>
</dbReference>
<protein>
    <submittedName>
        <fullName evidence="7">Uncharacterized protein</fullName>
    </submittedName>
</protein>
<dbReference type="InterPro" id="IPR008145">
    <property type="entry name" value="GK/Ca_channel_bsu"/>
</dbReference>
<dbReference type="InterPro" id="IPR008144">
    <property type="entry name" value="Guanylate_kin-like_dom"/>
</dbReference>
<feature type="domain" description="Guanylate kinase-like" evidence="6">
    <location>
        <begin position="297"/>
        <end position="479"/>
    </location>
</feature>
<dbReference type="EMBL" id="CATQJA010002703">
    <property type="protein sequence ID" value="CAJ0585226.1"/>
    <property type="molecule type" value="Genomic_DNA"/>
</dbReference>
<reference evidence="7" key="1">
    <citation type="submission" date="2023-06" db="EMBL/GenBank/DDBJ databases">
        <authorList>
            <person name="Delattre M."/>
        </authorList>
    </citation>
    <scope>NUCLEOTIDE SEQUENCE</scope>
    <source>
        <strain evidence="7">AF72</strain>
    </source>
</reference>
<dbReference type="Gene3D" id="3.40.50.300">
    <property type="entry name" value="P-loop containing nucleotide triphosphate hydrolases"/>
    <property type="match status" value="1"/>
</dbReference>
<dbReference type="InterPro" id="IPR036034">
    <property type="entry name" value="PDZ_sf"/>
</dbReference>
<dbReference type="InterPro" id="IPR027417">
    <property type="entry name" value="P-loop_NTPase"/>
</dbReference>
<feature type="compositionally biased region" description="Basic and acidic residues" evidence="4">
    <location>
        <begin position="47"/>
        <end position="56"/>
    </location>
</feature>
<dbReference type="SUPFAM" id="SSF50044">
    <property type="entry name" value="SH3-domain"/>
    <property type="match status" value="1"/>
</dbReference>
<comment type="caution">
    <text evidence="7">The sequence shown here is derived from an EMBL/GenBank/DDBJ whole genome shotgun (WGS) entry which is preliminary data.</text>
</comment>
<accession>A0AA36DDG1</accession>
<proteinExistence type="inferred from homology"/>
<evidence type="ECO:0000256" key="1">
    <source>
        <dbReference type="ARBA" id="ARBA00007014"/>
    </source>
</evidence>
<feature type="non-terminal residue" evidence="7">
    <location>
        <position position="494"/>
    </location>
</feature>
<dbReference type="InterPro" id="IPR036028">
    <property type="entry name" value="SH3-like_dom_sf"/>
</dbReference>
<dbReference type="AlphaFoldDB" id="A0AA36DDG1"/>
<sequence length="494" mass="55167">MTVEEDEYTQLKSNAENLATCLHALLERIEKLEVKQTTPLAELAEPVDQHVRDNGAAKKKRGKKRGKEHSESSNGGARGVGRHDSEEPENSEQVLMSDTVAVDPETGLKKRTIVTERVLTTKTFHALALDSAPALLPLPGRQPIVFESRGVDVEAAQLKQIELENISGLIVVTKVNPEATHGIRPGDAVTEVDGHPVTCKADVEKINKRAKLTLTVAPPYNAPSIFYRLHSDYNCQKDDKRMCHWLPIDVRKGDVVQVLSKDDNWMLARKVHDLNAVGYIPQSLHMEKVSFMSPFGRRVLVLVGASGVGRRTLKSMLLRYAPSLFSTVVPLTSRAPRGNEVDGREYHFVRKEDMLKRIRDGDMIEWGELDGHLYGTSADAVRDIMHGGRMCVLDTAPRALSYLYNGEFMPFVVHISPPQLDEFTQLEGLRPSKRSAEQLAQTCAESEKIANGPLAEQIHLTLINRNMDVTLRRLIDALEALRNDAQWVPVSWMC</sequence>
<organism evidence="7 8">
    <name type="scientific">Mesorhabditis spiculigera</name>
    <dbReference type="NCBI Taxonomy" id="96644"/>
    <lineage>
        <taxon>Eukaryota</taxon>
        <taxon>Metazoa</taxon>
        <taxon>Ecdysozoa</taxon>
        <taxon>Nematoda</taxon>
        <taxon>Chromadorea</taxon>
        <taxon>Rhabditida</taxon>
        <taxon>Rhabditina</taxon>
        <taxon>Rhabditomorpha</taxon>
        <taxon>Rhabditoidea</taxon>
        <taxon>Rhabditidae</taxon>
        <taxon>Mesorhabditinae</taxon>
        <taxon>Mesorhabditis</taxon>
    </lineage>
</organism>
<keyword evidence="8" id="KW-1185">Reference proteome</keyword>
<dbReference type="Proteomes" id="UP001177023">
    <property type="component" value="Unassembled WGS sequence"/>
</dbReference>
<dbReference type="CDD" id="cd00071">
    <property type="entry name" value="GMPK"/>
    <property type="match status" value="1"/>
</dbReference>
<evidence type="ECO:0000259" key="5">
    <source>
        <dbReference type="PROSITE" id="PS50002"/>
    </source>
</evidence>
<evidence type="ECO:0000313" key="8">
    <source>
        <dbReference type="Proteomes" id="UP001177023"/>
    </source>
</evidence>